<dbReference type="AlphaFoldDB" id="A0A1D8P8M5"/>
<dbReference type="EMBL" id="CP017478">
    <property type="protein sequence ID" value="AOW20923.1"/>
    <property type="molecule type" value="Genomic_DNA"/>
</dbReference>
<keyword evidence="1" id="KW-1133">Transmembrane helix</keyword>
<dbReference type="RefSeq" id="WP_070237087.1">
    <property type="nucleotide sequence ID" value="NZ_CP017478.1"/>
</dbReference>
<feature type="transmembrane region" description="Helical" evidence="1">
    <location>
        <begin position="17"/>
        <end position="42"/>
    </location>
</feature>
<dbReference type="Pfam" id="PF08695">
    <property type="entry name" value="Coa1"/>
    <property type="match status" value="1"/>
</dbReference>
<gene>
    <name evidence="2" type="ORF">LPB138_09670</name>
</gene>
<dbReference type="InterPro" id="IPR014807">
    <property type="entry name" value="Coa1"/>
</dbReference>
<dbReference type="STRING" id="1850246.LPB138_09670"/>
<sequence length="144" mass="16273">MNELVKEKSWFNRNWKWFVPVSGCLLIIILFIFGIGAAIFGISKVLTNSEPYEYAIEQANKNQHLIDQIGEPIESNGMMNGNISLKNKQGNANFTIPIKGSKGKGTLHVIAEKFDGDWVYEDLYVTINQTNDKVNLLDKSSEDF</sequence>
<name>A0A1D8P8M5_9FLAO</name>
<keyword evidence="1" id="KW-0812">Transmembrane</keyword>
<evidence type="ECO:0000313" key="2">
    <source>
        <dbReference type="EMBL" id="AOW20923.1"/>
    </source>
</evidence>
<dbReference type="OrthoDB" id="1178263at2"/>
<dbReference type="Proteomes" id="UP000176050">
    <property type="component" value="Chromosome"/>
</dbReference>
<evidence type="ECO:0008006" key="4">
    <source>
        <dbReference type="Google" id="ProtNLM"/>
    </source>
</evidence>
<dbReference type="KEGG" id="lul:LPB138_09670"/>
<accession>A0A1D8P8M5</accession>
<evidence type="ECO:0000256" key="1">
    <source>
        <dbReference type="SAM" id="Phobius"/>
    </source>
</evidence>
<evidence type="ECO:0000313" key="3">
    <source>
        <dbReference type="Proteomes" id="UP000176050"/>
    </source>
</evidence>
<proteinExistence type="predicted"/>
<reference evidence="2 3" key="1">
    <citation type="submission" date="2016-10" db="EMBL/GenBank/DDBJ databases">
        <title>Lutibacter sp. LPB0138, isolated from marine gastropod.</title>
        <authorList>
            <person name="Kim E."/>
            <person name="Yi H."/>
        </authorList>
    </citation>
    <scope>NUCLEOTIDE SEQUENCE [LARGE SCALE GENOMIC DNA]</scope>
    <source>
        <strain evidence="2 3">LPB0138</strain>
    </source>
</reference>
<organism evidence="2 3">
    <name type="scientific">Urechidicola croceus</name>
    <dbReference type="NCBI Taxonomy" id="1850246"/>
    <lineage>
        <taxon>Bacteria</taxon>
        <taxon>Pseudomonadati</taxon>
        <taxon>Bacteroidota</taxon>
        <taxon>Flavobacteriia</taxon>
        <taxon>Flavobacteriales</taxon>
        <taxon>Flavobacteriaceae</taxon>
        <taxon>Urechidicola</taxon>
    </lineage>
</organism>
<keyword evidence="1" id="KW-0472">Membrane</keyword>
<keyword evidence="3" id="KW-1185">Reference proteome</keyword>
<protein>
    <recommendedName>
        <fullName evidence="4">Cytochrome oxidase complex assembly protein 1</fullName>
    </recommendedName>
</protein>